<proteinExistence type="predicted"/>
<protein>
    <submittedName>
        <fullName evidence="1">Uncharacterized protein</fullName>
    </submittedName>
</protein>
<dbReference type="Proteomes" id="UP000316426">
    <property type="component" value="Chromosome"/>
</dbReference>
<name>A0A518K756_9BACT</name>
<sequence>MTTPQTFATADDFLAYLRVFYAAPASGDNPDTEMVARTQADMQALQPGAAYTPEQLNMMSVVGEQLKAEVYGSLSPEVAARVHPCIALGVLDTGEANAAIYKSSDGKYAILINTGLMQLLNKFVKIIIAWDDPRLVTYCNLTPAEDLTVAQLREYLPELV</sequence>
<dbReference type="KEGG" id="bmei:Spa11_18410"/>
<dbReference type="RefSeq" id="WP_145110992.1">
    <property type="nucleotide sequence ID" value="NZ_CP036349.1"/>
</dbReference>
<evidence type="ECO:0000313" key="2">
    <source>
        <dbReference type="Proteomes" id="UP000316426"/>
    </source>
</evidence>
<dbReference type="AlphaFoldDB" id="A0A518K756"/>
<dbReference type="EMBL" id="CP036349">
    <property type="protein sequence ID" value="QDV73642.1"/>
    <property type="molecule type" value="Genomic_DNA"/>
</dbReference>
<gene>
    <name evidence="1" type="ORF">Spa11_18410</name>
</gene>
<accession>A0A518K756</accession>
<reference evidence="1 2" key="1">
    <citation type="submission" date="2019-02" db="EMBL/GenBank/DDBJ databases">
        <title>Deep-cultivation of Planctomycetes and their phenomic and genomic characterization uncovers novel biology.</title>
        <authorList>
            <person name="Wiegand S."/>
            <person name="Jogler M."/>
            <person name="Boedeker C."/>
            <person name="Pinto D."/>
            <person name="Vollmers J."/>
            <person name="Rivas-Marin E."/>
            <person name="Kohn T."/>
            <person name="Peeters S.H."/>
            <person name="Heuer A."/>
            <person name="Rast P."/>
            <person name="Oberbeckmann S."/>
            <person name="Bunk B."/>
            <person name="Jeske O."/>
            <person name="Meyerdierks A."/>
            <person name="Storesund J.E."/>
            <person name="Kallscheuer N."/>
            <person name="Luecker S."/>
            <person name="Lage O.M."/>
            <person name="Pohl T."/>
            <person name="Merkel B.J."/>
            <person name="Hornburger P."/>
            <person name="Mueller R.-W."/>
            <person name="Bruemmer F."/>
            <person name="Labrenz M."/>
            <person name="Spormann A.M."/>
            <person name="Op den Camp H."/>
            <person name="Overmann J."/>
            <person name="Amann R."/>
            <person name="Jetten M.S.M."/>
            <person name="Mascher T."/>
            <person name="Medema M.H."/>
            <person name="Devos D.P."/>
            <person name="Kaster A.-K."/>
            <person name="Ovreas L."/>
            <person name="Rohde M."/>
            <person name="Galperin M.Y."/>
            <person name="Jogler C."/>
        </authorList>
    </citation>
    <scope>NUCLEOTIDE SEQUENCE [LARGE SCALE GENOMIC DNA]</scope>
    <source>
        <strain evidence="1 2">Spa11</strain>
    </source>
</reference>
<evidence type="ECO:0000313" key="1">
    <source>
        <dbReference type="EMBL" id="QDV73642.1"/>
    </source>
</evidence>
<keyword evidence="2" id="KW-1185">Reference proteome</keyword>
<organism evidence="1 2">
    <name type="scientific">Botrimarina mediterranea</name>
    <dbReference type="NCBI Taxonomy" id="2528022"/>
    <lineage>
        <taxon>Bacteria</taxon>
        <taxon>Pseudomonadati</taxon>
        <taxon>Planctomycetota</taxon>
        <taxon>Planctomycetia</taxon>
        <taxon>Pirellulales</taxon>
        <taxon>Lacipirellulaceae</taxon>
        <taxon>Botrimarina</taxon>
    </lineage>
</organism>